<protein>
    <submittedName>
        <fullName evidence="3">Uncharacterized protein</fullName>
    </submittedName>
</protein>
<proteinExistence type="predicted"/>
<evidence type="ECO:0000256" key="2">
    <source>
        <dbReference type="SAM" id="Phobius"/>
    </source>
</evidence>
<dbReference type="Gramene" id="CDF40836">
    <property type="protein sequence ID" value="CDF40836"/>
    <property type="gene ID" value="CHC_T00000880001"/>
</dbReference>
<name>R7QTJ8_CHOCR</name>
<gene>
    <name evidence="3" type="ORF">CHC_T00000880001</name>
</gene>
<dbReference type="AlphaFoldDB" id="R7QTJ8"/>
<dbReference type="KEGG" id="ccp:CHC_T00000880001"/>
<accession>R7QTJ8</accession>
<dbReference type="OrthoDB" id="10668596at2759"/>
<evidence type="ECO:0000313" key="4">
    <source>
        <dbReference type="Proteomes" id="UP000012073"/>
    </source>
</evidence>
<dbReference type="RefSeq" id="XP_005711130.1">
    <property type="nucleotide sequence ID" value="XM_005711073.1"/>
</dbReference>
<dbReference type="EMBL" id="HG002259">
    <property type="protein sequence ID" value="CDF40836.1"/>
    <property type="molecule type" value="Genomic_DNA"/>
</dbReference>
<feature type="transmembrane region" description="Helical" evidence="2">
    <location>
        <begin position="162"/>
        <end position="187"/>
    </location>
</feature>
<reference evidence="4" key="1">
    <citation type="journal article" date="2013" name="Proc. Natl. Acad. Sci. U.S.A.">
        <title>Genome structure and metabolic features in the red seaweed Chondrus crispus shed light on evolution of the Archaeplastida.</title>
        <authorList>
            <person name="Collen J."/>
            <person name="Porcel B."/>
            <person name="Carre W."/>
            <person name="Ball S.G."/>
            <person name="Chaparro C."/>
            <person name="Tonon T."/>
            <person name="Barbeyron T."/>
            <person name="Michel G."/>
            <person name="Noel B."/>
            <person name="Valentin K."/>
            <person name="Elias M."/>
            <person name="Artiguenave F."/>
            <person name="Arun A."/>
            <person name="Aury J.M."/>
            <person name="Barbosa-Neto J.F."/>
            <person name="Bothwell J.H."/>
            <person name="Bouget F.Y."/>
            <person name="Brillet L."/>
            <person name="Cabello-Hurtado F."/>
            <person name="Capella-Gutierrez S."/>
            <person name="Charrier B."/>
            <person name="Cladiere L."/>
            <person name="Cock J.M."/>
            <person name="Coelho S.M."/>
            <person name="Colleoni C."/>
            <person name="Czjzek M."/>
            <person name="Da Silva C."/>
            <person name="Delage L."/>
            <person name="Denoeud F."/>
            <person name="Deschamps P."/>
            <person name="Dittami S.M."/>
            <person name="Gabaldon T."/>
            <person name="Gachon C.M."/>
            <person name="Groisillier A."/>
            <person name="Herve C."/>
            <person name="Jabbari K."/>
            <person name="Katinka M."/>
            <person name="Kloareg B."/>
            <person name="Kowalczyk N."/>
            <person name="Labadie K."/>
            <person name="Leblanc C."/>
            <person name="Lopez P.J."/>
            <person name="McLachlan D.H."/>
            <person name="Meslet-Cladiere L."/>
            <person name="Moustafa A."/>
            <person name="Nehr Z."/>
            <person name="Nyvall Collen P."/>
            <person name="Panaud O."/>
            <person name="Partensky F."/>
            <person name="Poulain J."/>
            <person name="Rensing S.A."/>
            <person name="Rousvoal S."/>
            <person name="Samson G."/>
            <person name="Symeonidi A."/>
            <person name="Weissenbach J."/>
            <person name="Zambounis A."/>
            <person name="Wincker P."/>
            <person name="Boyen C."/>
        </authorList>
    </citation>
    <scope>NUCLEOTIDE SEQUENCE [LARGE SCALE GENOMIC DNA]</scope>
    <source>
        <strain evidence="4">cv. Stackhouse</strain>
    </source>
</reference>
<organism evidence="3 4">
    <name type="scientific">Chondrus crispus</name>
    <name type="common">Carrageen Irish moss</name>
    <name type="synonym">Polymorpha crispa</name>
    <dbReference type="NCBI Taxonomy" id="2769"/>
    <lineage>
        <taxon>Eukaryota</taxon>
        <taxon>Rhodophyta</taxon>
        <taxon>Florideophyceae</taxon>
        <taxon>Rhodymeniophycidae</taxon>
        <taxon>Gigartinales</taxon>
        <taxon>Gigartinaceae</taxon>
        <taxon>Chondrus</taxon>
    </lineage>
</organism>
<keyword evidence="2" id="KW-0812">Transmembrane</keyword>
<keyword evidence="2" id="KW-1133">Transmembrane helix</keyword>
<keyword evidence="2" id="KW-0472">Membrane</keyword>
<dbReference type="GeneID" id="17318848"/>
<dbReference type="Proteomes" id="UP000012073">
    <property type="component" value="Unassembled WGS sequence"/>
</dbReference>
<sequence length="220" mass="24104">MVGIFMCDKCIAWKDKTKKETARTGPDSPRAFLSTPTTTTKTHDHALIPPGEKNVDHDYIFSVAAPVPQHGQFKVENQSSILPVQPRASMWQRLKWAFILSVGCKNSLSRLSSAELKLAIGSALEATLMGSALVLTVSLQIQEVVGGRGGLKPDGGHYVARYTFVIASALSFALCFYAIMSSFVLLLELSPCPPRYVSRDENANRSASFLVQKCSRERNP</sequence>
<feature type="region of interest" description="Disordered" evidence="1">
    <location>
        <begin position="18"/>
        <end position="43"/>
    </location>
</feature>
<evidence type="ECO:0000256" key="1">
    <source>
        <dbReference type="SAM" id="MobiDB-lite"/>
    </source>
</evidence>
<keyword evidence="4" id="KW-1185">Reference proteome</keyword>
<evidence type="ECO:0000313" key="3">
    <source>
        <dbReference type="EMBL" id="CDF40836.1"/>
    </source>
</evidence>